<accession>V9VU20</accession>
<dbReference type="Proteomes" id="UP000018780">
    <property type="component" value="Chromosome"/>
</dbReference>
<dbReference type="STRING" id="999552.METH_13260"/>
<dbReference type="KEGG" id="lmd:METH_13260"/>
<dbReference type="HOGENOM" id="CLU_153863_0_0_5"/>
<evidence type="ECO:0000313" key="1">
    <source>
        <dbReference type="EMBL" id="AHD01523.1"/>
    </source>
</evidence>
<sequence length="124" mass="12827">MADTDKALQELDDLFAAARREPPAVPDHLNAAILADAARTQAGFPAAAPARAARQPLWRQLVEAIGGWPAIGGLAAASAAGLWIGMAPPSFVPDPVALAGYEDSSTALPDDTYDMAMMLSGDLQ</sequence>
<name>V9VU20_9RHOB</name>
<dbReference type="PATRIC" id="fig|999552.6.peg.2646"/>
<evidence type="ECO:0000313" key="2">
    <source>
        <dbReference type="Proteomes" id="UP000018780"/>
    </source>
</evidence>
<keyword evidence="2" id="KW-1185">Reference proteome</keyword>
<dbReference type="EMBL" id="CP006773">
    <property type="protein sequence ID" value="AHD01523.1"/>
    <property type="molecule type" value="Genomic_DNA"/>
</dbReference>
<protein>
    <recommendedName>
        <fullName evidence="3">Dihydroorotate dehydrogenase</fullName>
    </recommendedName>
</protein>
<dbReference type="OrthoDB" id="7863719at2"/>
<dbReference type="AlphaFoldDB" id="V9VU20"/>
<dbReference type="RefSeq" id="WP_024090872.1">
    <property type="nucleotide sequence ID" value="NC_023135.1"/>
</dbReference>
<evidence type="ECO:0008006" key="3">
    <source>
        <dbReference type="Google" id="ProtNLM"/>
    </source>
</evidence>
<proteinExistence type="predicted"/>
<organism evidence="1 2">
    <name type="scientific">Leisingera methylohalidivorans DSM 14336</name>
    <dbReference type="NCBI Taxonomy" id="999552"/>
    <lineage>
        <taxon>Bacteria</taxon>
        <taxon>Pseudomonadati</taxon>
        <taxon>Pseudomonadota</taxon>
        <taxon>Alphaproteobacteria</taxon>
        <taxon>Rhodobacterales</taxon>
        <taxon>Roseobacteraceae</taxon>
        <taxon>Leisingera</taxon>
    </lineage>
</organism>
<gene>
    <name evidence="1" type="ORF">METH_13260</name>
</gene>
<reference evidence="1 2" key="1">
    <citation type="submission" date="2013-09" db="EMBL/GenBank/DDBJ databases">
        <authorList>
            <consortium name="DOE Joint Genome Institute"/>
            <person name="Klenk H.-P."/>
            <person name="Huntemann M."/>
            <person name="Han J."/>
            <person name="Chen A."/>
            <person name="Kyrpides N."/>
            <person name="Mavromatis K."/>
            <person name="Markowitz V."/>
            <person name="Palaniappan K."/>
            <person name="Ivanova N."/>
            <person name="Schaumberg A."/>
            <person name="Pati A."/>
            <person name="Liolios K."/>
            <person name="Nordberg H.P."/>
            <person name="Cantor M.N."/>
            <person name="Hua S.X."/>
            <person name="Woyke T."/>
        </authorList>
    </citation>
    <scope>NUCLEOTIDE SEQUENCE [LARGE SCALE GENOMIC DNA]</scope>
    <source>
        <strain evidence="1 2">DSM 14336</strain>
    </source>
</reference>